<dbReference type="Gene3D" id="3.40.50.720">
    <property type="entry name" value="NAD(P)-binding Rossmann-like Domain"/>
    <property type="match status" value="1"/>
</dbReference>
<gene>
    <name evidence="1" type="ORF">FMOSSE_LOCUS14516</name>
</gene>
<dbReference type="InterPro" id="IPR036291">
    <property type="entry name" value="NAD(P)-bd_dom_sf"/>
</dbReference>
<dbReference type="AlphaFoldDB" id="A0A9N9I0G7"/>
<dbReference type="EMBL" id="CAJVPP010011379">
    <property type="protein sequence ID" value="CAG8714021.1"/>
    <property type="molecule type" value="Genomic_DNA"/>
</dbReference>
<dbReference type="SUPFAM" id="SSF51735">
    <property type="entry name" value="NAD(P)-binding Rossmann-fold domains"/>
    <property type="match status" value="1"/>
</dbReference>
<sequence length="81" mass="9299">LATSLTEEERSSELLYPVVSRIRHVSAQVAAAVIVEAVDEGLARDERIINMVQNDCEELKTRQGEKWEKLVKFVQENMWDP</sequence>
<evidence type="ECO:0000313" key="1">
    <source>
        <dbReference type="EMBL" id="CAG8714021.1"/>
    </source>
</evidence>
<name>A0A9N9I0G7_FUNMO</name>
<organism evidence="1 2">
    <name type="scientific">Funneliformis mosseae</name>
    <name type="common">Endomycorrhizal fungus</name>
    <name type="synonym">Glomus mosseae</name>
    <dbReference type="NCBI Taxonomy" id="27381"/>
    <lineage>
        <taxon>Eukaryota</taxon>
        <taxon>Fungi</taxon>
        <taxon>Fungi incertae sedis</taxon>
        <taxon>Mucoromycota</taxon>
        <taxon>Glomeromycotina</taxon>
        <taxon>Glomeromycetes</taxon>
        <taxon>Glomerales</taxon>
        <taxon>Glomeraceae</taxon>
        <taxon>Funneliformis</taxon>
    </lineage>
</organism>
<proteinExistence type="predicted"/>
<protein>
    <submittedName>
        <fullName evidence="1">5202_t:CDS:1</fullName>
    </submittedName>
</protein>
<evidence type="ECO:0000313" key="2">
    <source>
        <dbReference type="Proteomes" id="UP000789375"/>
    </source>
</evidence>
<accession>A0A9N9I0G7</accession>
<reference evidence="1" key="1">
    <citation type="submission" date="2021-06" db="EMBL/GenBank/DDBJ databases">
        <authorList>
            <person name="Kallberg Y."/>
            <person name="Tangrot J."/>
            <person name="Rosling A."/>
        </authorList>
    </citation>
    <scope>NUCLEOTIDE SEQUENCE</scope>
    <source>
        <strain evidence="1">87-6 pot B 2015</strain>
    </source>
</reference>
<feature type="non-terminal residue" evidence="1">
    <location>
        <position position="1"/>
    </location>
</feature>
<dbReference type="Proteomes" id="UP000789375">
    <property type="component" value="Unassembled WGS sequence"/>
</dbReference>
<keyword evidence="2" id="KW-1185">Reference proteome</keyword>
<comment type="caution">
    <text evidence="1">The sequence shown here is derived from an EMBL/GenBank/DDBJ whole genome shotgun (WGS) entry which is preliminary data.</text>
</comment>
<feature type="non-terminal residue" evidence="1">
    <location>
        <position position="81"/>
    </location>
</feature>